<dbReference type="InterPro" id="IPR001789">
    <property type="entry name" value="Sig_transdc_resp-reg_receiver"/>
</dbReference>
<dbReference type="InterPro" id="IPR011006">
    <property type="entry name" value="CheY-like_superfamily"/>
</dbReference>
<gene>
    <name evidence="11" type="ORF">CHH64_08920</name>
</gene>
<dbReference type="PANTHER" id="PTHR45526">
    <property type="entry name" value="TRANSCRIPTIONAL REGULATORY PROTEIN DPIA"/>
    <property type="match status" value="1"/>
</dbReference>
<dbReference type="InterPro" id="IPR024187">
    <property type="entry name" value="Sig_transdc_resp-reg_cit/mal"/>
</dbReference>
<evidence type="ECO:0000256" key="4">
    <source>
        <dbReference type="ARBA" id="ARBA00023012"/>
    </source>
</evidence>
<keyword evidence="6" id="KW-0238">DNA-binding</keyword>
<evidence type="ECO:0000256" key="2">
    <source>
        <dbReference type="ARBA" id="ARBA00022490"/>
    </source>
</evidence>
<keyword evidence="5" id="KW-0805">Transcription regulation</keyword>
<evidence type="ECO:0000313" key="11">
    <source>
        <dbReference type="EMBL" id="PAD21420.1"/>
    </source>
</evidence>
<evidence type="ECO:0000256" key="6">
    <source>
        <dbReference type="ARBA" id="ARBA00023125"/>
    </source>
</evidence>
<dbReference type="PROSITE" id="PS50110">
    <property type="entry name" value="RESPONSE_REGULATORY"/>
    <property type="match status" value="1"/>
</dbReference>
<dbReference type="GO" id="GO:0003677">
    <property type="term" value="F:DNA binding"/>
    <property type="evidence" value="ECO:0007669"/>
    <property type="project" value="UniProtKB-KW"/>
</dbReference>
<reference evidence="11 12" key="1">
    <citation type="submission" date="2017-07" db="EMBL/GenBank/DDBJ databases">
        <title>Isolation and whole genome analysis of endospore-forming bacteria from heroin.</title>
        <authorList>
            <person name="Kalinowski J."/>
            <person name="Ahrens B."/>
            <person name="Al-Dilaimi A."/>
            <person name="Winkler A."/>
            <person name="Wibberg D."/>
            <person name="Schleenbecker U."/>
            <person name="Ruckert C."/>
            <person name="Wolfel R."/>
            <person name="Grass G."/>
        </authorList>
    </citation>
    <scope>NUCLEOTIDE SEQUENCE [LARGE SCALE GENOMIC DNA]</scope>
    <source>
        <strain evidence="11 12">7528</strain>
    </source>
</reference>
<evidence type="ECO:0000256" key="1">
    <source>
        <dbReference type="ARBA" id="ARBA00004496"/>
    </source>
</evidence>
<evidence type="ECO:0000256" key="9">
    <source>
        <dbReference type="PROSITE-ProRule" id="PRU00169"/>
    </source>
</evidence>
<dbReference type="SUPFAM" id="SSF52172">
    <property type="entry name" value="CheY-like"/>
    <property type="match status" value="1"/>
</dbReference>
<feature type="domain" description="Response regulatory" evidence="10">
    <location>
        <begin position="31"/>
        <end position="147"/>
    </location>
</feature>
<proteinExistence type="predicted"/>
<name>A0A268ABB4_9BACI</name>
<evidence type="ECO:0000256" key="7">
    <source>
        <dbReference type="ARBA" id="ARBA00023159"/>
    </source>
</evidence>
<dbReference type="PANTHER" id="PTHR45526:SF1">
    <property type="entry name" value="TRANSCRIPTIONAL REGULATORY PROTEIN DCUR-RELATED"/>
    <property type="match status" value="1"/>
</dbReference>
<keyword evidence="4" id="KW-0902">Two-component regulatory system</keyword>
<evidence type="ECO:0000313" key="12">
    <source>
        <dbReference type="Proteomes" id="UP000216013"/>
    </source>
</evidence>
<dbReference type="Proteomes" id="UP000216013">
    <property type="component" value="Unassembled WGS sequence"/>
</dbReference>
<evidence type="ECO:0000256" key="3">
    <source>
        <dbReference type="ARBA" id="ARBA00022553"/>
    </source>
</evidence>
<dbReference type="InterPro" id="IPR048714">
    <property type="entry name" value="DpiA-like_HTH"/>
</dbReference>
<keyword evidence="7" id="KW-0010">Activator</keyword>
<dbReference type="GO" id="GO:0000156">
    <property type="term" value="F:phosphorelay response regulator activity"/>
    <property type="evidence" value="ECO:0007669"/>
    <property type="project" value="TreeGrafter"/>
</dbReference>
<dbReference type="Gene3D" id="3.40.50.2300">
    <property type="match status" value="1"/>
</dbReference>
<dbReference type="SMART" id="SM00448">
    <property type="entry name" value="REC"/>
    <property type="match status" value="1"/>
</dbReference>
<dbReference type="Pfam" id="PF20714">
    <property type="entry name" value="HTH_64"/>
    <property type="match status" value="1"/>
</dbReference>
<keyword evidence="3 9" id="KW-0597">Phosphoprotein</keyword>
<comment type="caution">
    <text evidence="11">The sequence shown here is derived from an EMBL/GenBank/DDBJ whole genome shotgun (WGS) entry which is preliminary data.</text>
</comment>
<keyword evidence="8" id="KW-0804">Transcription</keyword>
<dbReference type="PIRSF" id="PIRSF006171">
    <property type="entry name" value="RR_citrat_malat"/>
    <property type="match status" value="1"/>
</dbReference>
<evidence type="ECO:0000256" key="8">
    <source>
        <dbReference type="ARBA" id="ARBA00023163"/>
    </source>
</evidence>
<protein>
    <recommendedName>
        <fullName evidence="10">Response regulatory domain-containing protein</fullName>
    </recommendedName>
</protein>
<organism evidence="11 12">
    <name type="scientific">Terribacillus saccharophilus</name>
    <dbReference type="NCBI Taxonomy" id="361277"/>
    <lineage>
        <taxon>Bacteria</taxon>
        <taxon>Bacillati</taxon>
        <taxon>Bacillota</taxon>
        <taxon>Bacilli</taxon>
        <taxon>Bacillales</taxon>
        <taxon>Bacillaceae</taxon>
        <taxon>Terribacillus</taxon>
    </lineage>
</organism>
<dbReference type="Pfam" id="PF00072">
    <property type="entry name" value="Response_reg"/>
    <property type="match status" value="1"/>
</dbReference>
<sequence length="259" mass="29866">MELCIMEIAKQEELSRRLFSRKEAWKMDRMNVLIVEDNVEASMIFQNYLNEMEGYRLIGVAENGEQAKSLLQALKPDVVLLDVYLPDTNGIDILWFIRQNYRKTDVILLTAANDTETVGEAMRGGVYSYLIKPIDGDRFQRVLQEYAIYKKELQSGNEIGQQQVDAIFHPNIHTAESVEQEVYPKGVDRLTLESVRQAMKEQQNSEKAEEIAAKIGVSHSTVRRYLEYMVSRKEAEVEVTYGTVGRPVRKYKYRAENAI</sequence>
<keyword evidence="2" id="KW-0963">Cytoplasm</keyword>
<comment type="subcellular location">
    <subcellularLocation>
        <location evidence="1">Cytoplasm</location>
    </subcellularLocation>
</comment>
<feature type="modified residue" description="4-aspartylphosphate" evidence="9">
    <location>
        <position position="82"/>
    </location>
</feature>
<evidence type="ECO:0000256" key="5">
    <source>
        <dbReference type="ARBA" id="ARBA00023015"/>
    </source>
</evidence>
<dbReference type="InterPro" id="IPR051271">
    <property type="entry name" value="2C-system_Tx_regulators"/>
</dbReference>
<dbReference type="AlphaFoldDB" id="A0A268ABB4"/>
<accession>A0A268ABB4</accession>
<dbReference type="GO" id="GO:0005737">
    <property type="term" value="C:cytoplasm"/>
    <property type="evidence" value="ECO:0007669"/>
    <property type="project" value="UniProtKB-SubCell"/>
</dbReference>
<evidence type="ECO:0000259" key="10">
    <source>
        <dbReference type="PROSITE" id="PS50110"/>
    </source>
</evidence>
<dbReference type="EMBL" id="NPBV01000012">
    <property type="protein sequence ID" value="PAD21420.1"/>
    <property type="molecule type" value="Genomic_DNA"/>
</dbReference>
<dbReference type="GO" id="GO:0003700">
    <property type="term" value="F:DNA-binding transcription factor activity"/>
    <property type="evidence" value="ECO:0007669"/>
    <property type="project" value="InterPro"/>
</dbReference>